<name>A0A1M6KN28_9FIRM</name>
<gene>
    <name evidence="7" type="ORF">SAMN02745219_02930</name>
</gene>
<keyword evidence="3" id="KW-0408">Iron</keyword>
<dbReference type="SUPFAM" id="SSF54862">
    <property type="entry name" value="4Fe-4S ferredoxins"/>
    <property type="match status" value="1"/>
</dbReference>
<dbReference type="RefSeq" id="WP_072870726.1">
    <property type="nucleotide sequence ID" value="NZ_FQZM01000043.1"/>
</dbReference>
<evidence type="ECO:0000256" key="5">
    <source>
        <dbReference type="SAM" id="MobiDB-lite"/>
    </source>
</evidence>
<dbReference type="OrthoDB" id="9804603at2"/>
<organism evidence="7 8">
    <name type="scientific">Desulfofundulus thermosubterraneus DSM 16057</name>
    <dbReference type="NCBI Taxonomy" id="1121432"/>
    <lineage>
        <taxon>Bacteria</taxon>
        <taxon>Bacillati</taxon>
        <taxon>Bacillota</taxon>
        <taxon>Clostridia</taxon>
        <taxon>Eubacteriales</taxon>
        <taxon>Peptococcaceae</taxon>
        <taxon>Desulfofundulus</taxon>
    </lineage>
</organism>
<dbReference type="GO" id="GO:0046872">
    <property type="term" value="F:metal ion binding"/>
    <property type="evidence" value="ECO:0007669"/>
    <property type="project" value="UniProtKB-KW"/>
</dbReference>
<dbReference type="Proteomes" id="UP000184529">
    <property type="component" value="Unassembled WGS sequence"/>
</dbReference>
<dbReference type="PANTHER" id="PTHR43687">
    <property type="entry name" value="ADENYLYLSULFATE REDUCTASE, BETA SUBUNIT"/>
    <property type="match status" value="1"/>
</dbReference>
<keyword evidence="8" id="KW-1185">Reference proteome</keyword>
<evidence type="ECO:0000256" key="4">
    <source>
        <dbReference type="ARBA" id="ARBA00023014"/>
    </source>
</evidence>
<proteinExistence type="predicted"/>
<dbReference type="EMBL" id="FQZM01000043">
    <property type="protein sequence ID" value="SHJ60274.1"/>
    <property type="molecule type" value="Genomic_DNA"/>
</dbReference>
<keyword evidence="1" id="KW-0004">4Fe-4S</keyword>
<dbReference type="AlphaFoldDB" id="A0A1M6KN28"/>
<feature type="region of interest" description="Disordered" evidence="5">
    <location>
        <begin position="58"/>
        <end position="85"/>
    </location>
</feature>
<protein>
    <submittedName>
        <fullName evidence="7">4Fe-4S binding domain-containing protein</fullName>
    </submittedName>
</protein>
<dbReference type="PANTHER" id="PTHR43687:SF1">
    <property type="entry name" value="FERREDOXIN III"/>
    <property type="match status" value="1"/>
</dbReference>
<accession>A0A1M6KN28</accession>
<dbReference type="GO" id="GO:0051539">
    <property type="term" value="F:4 iron, 4 sulfur cluster binding"/>
    <property type="evidence" value="ECO:0007669"/>
    <property type="project" value="UniProtKB-KW"/>
</dbReference>
<evidence type="ECO:0000313" key="7">
    <source>
        <dbReference type="EMBL" id="SHJ60274.1"/>
    </source>
</evidence>
<dbReference type="InterPro" id="IPR017900">
    <property type="entry name" value="4Fe4S_Fe_S_CS"/>
</dbReference>
<evidence type="ECO:0000256" key="2">
    <source>
        <dbReference type="ARBA" id="ARBA00022723"/>
    </source>
</evidence>
<dbReference type="Pfam" id="PF12838">
    <property type="entry name" value="Fer4_7"/>
    <property type="match status" value="1"/>
</dbReference>
<feature type="domain" description="4Fe-4S ferredoxin-type" evidence="6">
    <location>
        <begin position="31"/>
        <end position="57"/>
    </location>
</feature>
<keyword evidence="2" id="KW-0479">Metal-binding</keyword>
<keyword evidence="4" id="KW-0411">Iron-sulfur</keyword>
<dbReference type="PROSITE" id="PS00198">
    <property type="entry name" value="4FE4S_FER_1"/>
    <property type="match status" value="2"/>
</dbReference>
<evidence type="ECO:0000259" key="6">
    <source>
        <dbReference type="PROSITE" id="PS51379"/>
    </source>
</evidence>
<dbReference type="InterPro" id="IPR017896">
    <property type="entry name" value="4Fe4S_Fe-S-bd"/>
</dbReference>
<evidence type="ECO:0000313" key="8">
    <source>
        <dbReference type="Proteomes" id="UP000184529"/>
    </source>
</evidence>
<sequence length="85" mass="8761">MLLEIGERCSGCGLCAPVCPTGALTMAGNKVVLSGECVACALCLDVCPVRALVLDVKPASRPETASETATKRRVKDDAQPQDTGV</sequence>
<reference evidence="8" key="1">
    <citation type="submission" date="2016-11" db="EMBL/GenBank/DDBJ databases">
        <authorList>
            <person name="Varghese N."/>
            <person name="Submissions S."/>
        </authorList>
    </citation>
    <scope>NUCLEOTIDE SEQUENCE [LARGE SCALE GENOMIC DNA]</scope>
    <source>
        <strain evidence="8">DSM 16057</strain>
    </source>
</reference>
<dbReference type="Gene3D" id="3.30.70.20">
    <property type="match status" value="1"/>
</dbReference>
<dbReference type="InterPro" id="IPR050572">
    <property type="entry name" value="Fe-S_Ferredoxin"/>
</dbReference>
<evidence type="ECO:0000256" key="3">
    <source>
        <dbReference type="ARBA" id="ARBA00023004"/>
    </source>
</evidence>
<dbReference type="PROSITE" id="PS51379">
    <property type="entry name" value="4FE4S_FER_2"/>
    <property type="match status" value="2"/>
</dbReference>
<feature type="domain" description="4Fe-4S ferredoxin-type" evidence="6">
    <location>
        <begin position="1"/>
        <end position="29"/>
    </location>
</feature>
<evidence type="ECO:0000256" key="1">
    <source>
        <dbReference type="ARBA" id="ARBA00022485"/>
    </source>
</evidence>
<dbReference type="STRING" id="1121432.SAMN02745219_02930"/>